<reference evidence="3" key="2">
    <citation type="submission" date="2021-09" db="EMBL/GenBank/DDBJ databases">
        <authorList>
            <person name="Gilroy R."/>
        </authorList>
    </citation>
    <scope>NUCLEOTIDE SEQUENCE</scope>
    <source>
        <strain evidence="3">CHK193-16274</strain>
    </source>
</reference>
<dbReference type="EMBL" id="DYWV01000198">
    <property type="protein sequence ID" value="HJF40409.1"/>
    <property type="molecule type" value="Genomic_DNA"/>
</dbReference>
<proteinExistence type="predicted"/>
<dbReference type="Gene3D" id="1.20.58.90">
    <property type="match status" value="1"/>
</dbReference>
<feature type="non-terminal residue" evidence="3">
    <location>
        <position position="1"/>
    </location>
</feature>
<name>A0A921GD92_9FIRM</name>
<reference evidence="3" key="1">
    <citation type="journal article" date="2021" name="PeerJ">
        <title>Extensive microbial diversity within the chicken gut microbiome revealed by metagenomics and culture.</title>
        <authorList>
            <person name="Gilroy R."/>
            <person name="Ravi A."/>
            <person name="Getino M."/>
            <person name="Pursley I."/>
            <person name="Horton D.L."/>
            <person name="Alikhan N.F."/>
            <person name="Baker D."/>
            <person name="Gharbi K."/>
            <person name="Hall N."/>
            <person name="Watson M."/>
            <person name="Adriaenssens E.M."/>
            <person name="Foster-Nyarko E."/>
            <person name="Jarju S."/>
            <person name="Secka A."/>
            <person name="Antonio M."/>
            <person name="Oren A."/>
            <person name="Chaudhuri R.R."/>
            <person name="La Ragione R."/>
            <person name="Hildebrand F."/>
            <person name="Pallen M.J."/>
        </authorList>
    </citation>
    <scope>NUCLEOTIDE SEQUENCE</scope>
    <source>
        <strain evidence="3">CHK193-16274</strain>
    </source>
</reference>
<evidence type="ECO:0000313" key="4">
    <source>
        <dbReference type="Proteomes" id="UP000749320"/>
    </source>
</evidence>
<dbReference type="AlphaFoldDB" id="A0A921GD92"/>
<evidence type="ECO:0000313" key="3">
    <source>
        <dbReference type="EMBL" id="HJF40409.1"/>
    </source>
</evidence>
<feature type="coiled-coil region" evidence="1">
    <location>
        <begin position="231"/>
        <end position="258"/>
    </location>
</feature>
<keyword evidence="1" id="KW-0175">Coiled coil</keyword>
<sequence>EDVDVDQLADLVQNQILPSDPTENNIFSPLIQAFGNENGEAWYGGDLVPSRLQDLPAAEQYDESTDSFSIWLGDLLNVSPYKINYVLDQYSGVIGDLALPYLTKEAETSGIIAPLKDKFTTNSTLNNQNASDFYDLKDELQKQSNSSKATDEDKLKYKYINYINSQTSELYKQKREVQNSSLSDKDKMSKIEEIQSQINDLTETGINNYENVETFENYGKVANVEFYLNSENEWERVKEEEQEELDKLKLDVEDKNTYFDLKEKSSVITSDKTKESTKKHNEIANLMLKANLKDDQLAYLYSKYYSSEETLEDMMTLKIPIKEYIKLDSQEFTTDYDSNGKAITNSKKNKIINYVNSLNLSIPQKAILIKSQYSSYDSYNKQIVNYVNSQNLSRFDKATLLKGIGFDDYNSYIVQEVNSRNISAKEKEEILDDLGFRIVNGRVYW</sequence>
<dbReference type="Pfam" id="PF18857">
    <property type="entry name" value="LPD38"/>
    <property type="match status" value="1"/>
</dbReference>
<evidence type="ECO:0000256" key="1">
    <source>
        <dbReference type="SAM" id="Coils"/>
    </source>
</evidence>
<feature type="domain" description="Large polyvalent protein associated" evidence="2">
    <location>
        <begin position="8"/>
        <end position="104"/>
    </location>
</feature>
<dbReference type="InterPro" id="IPR040561">
    <property type="entry name" value="LPD38"/>
</dbReference>
<organism evidence="3 4">
    <name type="scientific">Thomasclavelia spiroformis</name>
    <dbReference type="NCBI Taxonomy" id="29348"/>
    <lineage>
        <taxon>Bacteria</taxon>
        <taxon>Bacillati</taxon>
        <taxon>Bacillota</taxon>
        <taxon>Erysipelotrichia</taxon>
        <taxon>Erysipelotrichales</taxon>
        <taxon>Coprobacillaceae</taxon>
        <taxon>Thomasclavelia</taxon>
    </lineage>
</organism>
<dbReference type="Proteomes" id="UP000749320">
    <property type="component" value="Unassembled WGS sequence"/>
</dbReference>
<gene>
    <name evidence="3" type="ORF">K8V91_05745</name>
</gene>
<accession>A0A921GD92</accession>
<protein>
    <recommendedName>
        <fullName evidence="2">Large polyvalent protein associated domain-containing protein</fullName>
    </recommendedName>
</protein>
<evidence type="ECO:0000259" key="2">
    <source>
        <dbReference type="Pfam" id="PF18857"/>
    </source>
</evidence>
<comment type="caution">
    <text evidence="3">The sequence shown here is derived from an EMBL/GenBank/DDBJ whole genome shotgun (WGS) entry which is preliminary data.</text>
</comment>